<dbReference type="RefSeq" id="WP_119654028.1">
    <property type="nucleotide sequence ID" value="NZ_JBHUOI010000070.1"/>
</dbReference>
<reference evidence="1 2" key="2">
    <citation type="submission" date="2019-01" db="EMBL/GenBank/DDBJ databases">
        <title>Hymenobacter humicola sp. nov., isolated from soils in Antarctica.</title>
        <authorList>
            <person name="Sedlacek I."/>
            <person name="Holochova P."/>
            <person name="Kralova S."/>
            <person name="Pantucek R."/>
            <person name="Stankova E."/>
            <person name="Vrbovska V."/>
            <person name="Kristofova L."/>
            <person name="Svec P."/>
            <person name="Busse H.-J."/>
        </authorList>
    </citation>
    <scope>NUCLEOTIDE SEQUENCE [LARGE SCALE GENOMIC DNA]</scope>
    <source>
        <strain evidence="1 2">CCM 8852</strain>
    </source>
</reference>
<organism evidence="1 2">
    <name type="scientific">Hymenobacter rubripertinctus</name>
    <dbReference type="NCBI Taxonomy" id="2029981"/>
    <lineage>
        <taxon>Bacteria</taxon>
        <taxon>Pseudomonadati</taxon>
        <taxon>Bacteroidota</taxon>
        <taxon>Cytophagia</taxon>
        <taxon>Cytophagales</taxon>
        <taxon>Hymenobacteraceae</taxon>
        <taxon>Hymenobacter</taxon>
    </lineage>
</organism>
<keyword evidence="2" id="KW-1185">Reference proteome</keyword>
<proteinExistence type="predicted"/>
<dbReference type="Proteomes" id="UP000284250">
    <property type="component" value="Unassembled WGS sequence"/>
</dbReference>
<sequence>MARDPATATATVIIMLTTTMSSRDLARLNELNIAGLVSKLRTQDKVVRSKAGSGTRLTPLLH</sequence>
<protein>
    <submittedName>
        <fullName evidence="1">Uncharacterized protein</fullName>
    </submittedName>
</protein>
<comment type="caution">
    <text evidence="1">The sequence shown here is derived from an EMBL/GenBank/DDBJ whole genome shotgun (WGS) entry which is preliminary data.</text>
</comment>
<reference evidence="1 2" key="1">
    <citation type="submission" date="2018-09" db="EMBL/GenBank/DDBJ databases">
        <authorList>
            <person name="Zeman M."/>
            <person name="Pardy F."/>
        </authorList>
    </citation>
    <scope>NUCLEOTIDE SEQUENCE [LARGE SCALE GENOMIC DNA]</scope>
    <source>
        <strain evidence="1 2">CCM 8852</strain>
    </source>
</reference>
<gene>
    <name evidence="1" type="ORF">D0T11_01575</name>
</gene>
<accession>A0A418R8I5</accession>
<dbReference type="EMBL" id="QYCN01000002">
    <property type="protein sequence ID" value="RIY13797.1"/>
    <property type="molecule type" value="Genomic_DNA"/>
</dbReference>
<name>A0A418R8I5_9BACT</name>
<evidence type="ECO:0000313" key="2">
    <source>
        <dbReference type="Proteomes" id="UP000284250"/>
    </source>
</evidence>
<dbReference type="AlphaFoldDB" id="A0A418R8I5"/>
<evidence type="ECO:0000313" key="1">
    <source>
        <dbReference type="EMBL" id="RIY13797.1"/>
    </source>
</evidence>